<comment type="caution">
    <text evidence="1">The sequence shown here is derived from an EMBL/GenBank/DDBJ whole genome shotgun (WGS) entry which is preliminary data.</text>
</comment>
<dbReference type="EMBL" id="AUZY01011871">
    <property type="protein sequence ID" value="EQD32305.1"/>
    <property type="molecule type" value="Genomic_DNA"/>
</dbReference>
<protein>
    <submittedName>
        <fullName evidence="1">Transposase</fullName>
    </submittedName>
</protein>
<gene>
    <name evidence="1" type="ORF">B1B_17744</name>
</gene>
<proteinExistence type="predicted"/>
<name>T0ZR49_9ZZZZ</name>
<sequence length="63" mass="7186">GIGLQKRQQGARAKTLERSYNAQKRLNRRYWKLVTNKINPNVAITAVARELAGFLWAEMVATD</sequence>
<feature type="non-terminal residue" evidence="1">
    <location>
        <position position="1"/>
    </location>
</feature>
<evidence type="ECO:0000313" key="1">
    <source>
        <dbReference type="EMBL" id="EQD32305.1"/>
    </source>
</evidence>
<accession>T0ZR49</accession>
<reference evidence="1" key="1">
    <citation type="submission" date="2013-08" db="EMBL/GenBank/DDBJ databases">
        <authorList>
            <person name="Mendez C."/>
            <person name="Richter M."/>
            <person name="Ferrer M."/>
            <person name="Sanchez J."/>
        </authorList>
    </citation>
    <scope>NUCLEOTIDE SEQUENCE</scope>
</reference>
<organism evidence="1">
    <name type="scientific">mine drainage metagenome</name>
    <dbReference type="NCBI Taxonomy" id="410659"/>
    <lineage>
        <taxon>unclassified sequences</taxon>
        <taxon>metagenomes</taxon>
        <taxon>ecological metagenomes</taxon>
    </lineage>
</organism>
<dbReference type="AlphaFoldDB" id="T0ZR49"/>
<reference evidence="1" key="2">
    <citation type="journal article" date="2014" name="ISME J.">
        <title>Microbial stratification in low pH oxic and suboxic macroscopic growths along an acid mine drainage.</title>
        <authorList>
            <person name="Mendez-Garcia C."/>
            <person name="Mesa V."/>
            <person name="Sprenger R.R."/>
            <person name="Richter M."/>
            <person name="Diez M.S."/>
            <person name="Solano J."/>
            <person name="Bargiela R."/>
            <person name="Golyshina O.V."/>
            <person name="Manteca A."/>
            <person name="Ramos J.L."/>
            <person name="Gallego J.R."/>
            <person name="Llorente I."/>
            <person name="Martins Dos Santos V.A."/>
            <person name="Jensen O.N."/>
            <person name="Pelaez A.I."/>
            <person name="Sanchez J."/>
            <person name="Ferrer M."/>
        </authorList>
    </citation>
    <scope>NUCLEOTIDE SEQUENCE</scope>
</reference>